<dbReference type="Proteomes" id="UP001194098">
    <property type="component" value="Unassembled WGS sequence"/>
</dbReference>
<evidence type="ECO:0000313" key="4">
    <source>
        <dbReference type="Proteomes" id="UP001194098"/>
    </source>
</evidence>
<feature type="region of interest" description="Disordered" evidence="1">
    <location>
        <begin position="574"/>
        <end position="595"/>
    </location>
</feature>
<reference evidence="3" key="1">
    <citation type="submission" date="2020-04" db="EMBL/GenBank/DDBJ databases">
        <authorList>
            <person name="Brown S."/>
        </authorList>
    </citation>
    <scope>NUCLEOTIDE SEQUENCE</scope>
    <source>
        <strain evidence="3">DJ015</strain>
    </source>
</reference>
<comment type="caution">
    <text evidence="3">The sequence shown here is derived from an EMBL/GenBank/DDBJ whole genome shotgun (WGS) entry which is preliminary data.</text>
</comment>
<organism evidence="3 4">
    <name type="scientific">Clostridium beijerinckii</name>
    <name type="common">Clostridium MP</name>
    <dbReference type="NCBI Taxonomy" id="1520"/>
    <lineage>
        <taxon>Bacteria</taxon>
        <taxon>Bacillati</taxon>
        <taxon>Bacillota</taxon>
        <taxon>Clostridia</taxon>
        <taxon>Eubacteriales</taxon>
        <taxon>Clostridiaceae</taxon>
        <taxon>Clostridium</taxon>
    </lineage>
</organism>
<evidence type="ECO:0000256" key="1">
    <source>
        <dbReference type="SAM" id="MobiDB-lite"/>
    </source>
</evidence>
<protein>
    <submittedName>
        <fullName evidence="3">AIPR family protein</fullName>
    </submittedName>
</protein>
<feature type="domain" description="Abortive phage infection protein C-terminal" evidence="2">
    <location>
        <begin position="259"/>
        <end position="529"/>
    </location>
</feature>
<dbReference type="InterPro" id="IPR018891">
    <property type="entry name" value="AIPR_C"/>
</dbReference>
<dbReference type="RefSeq" id="WP_171781356.1">
    <property type="nucleotide sequence ID" value="NZ_JABAGV010000037.1"/>
</dbReference>
<name>A0AAW3WAN6_CLOBE</name>
<gene>
    <name evidence="3" type="ORF">HGI39_14565</name>
</gene>
<proteinExistence type="predicted"/>
<evidence type="ECO:0000313" key="3">
    <source>
        <dbReference type="EMBL" id="MBC2475897.1"/>
    </source>
</evidence>
<sequence>MKTNNFYDVIDNELESIISDYSSDKTLIKYKQDNQKKGYALLIWFLKFYGQTLSVKEYITDGNDDSSCDIIFDKKDYFGKKVFYVIQSKWNNENNSEKLFDSTEFKQTLNDFETILRGDKQETDNDRFNKKYKELIEHLQKNGQVKFIFLSLCKYNNKCHDNINSFRKNYDPYCELEIMDIDKLKKDYIEFTYKNIATDNPLEYRYDAECCNITLPIERFGMKTDRDFIDYDGPSKSYIFIVKPRTIFDLFERFKYSLFFKNVRNPLLNSTYNKAITETLKKRPGDFWYFNNGITAITKFIPDVGIRAEQIDIRGLQVINGAQTVYSIYLAYKSADELQRQVMDADARITLRLIRSSNEKFNLEITKYTNSQNEVKDSDFMSNDEVQIRLQNESFNTNVWYSKRRGEFIKDSIPKRIRVVSNSVFVYAYVAFFQQKPLSPMKDSSRFFISCVDDNKGLYESIFNDNIKFIDMLAAYYIYNDLLMDFSEKDSNGDEKKIGIKNVNYICMLHVCALTKVILEMYFKSKNGNDANKINVSLYIVKAYEKEDEKNMKIISNVFDVCTNILFSDCENNESTIDGEDNESTIDSEDNESTIDSEGNEKFMKIIRKLAKSTIHYDMLVEELKNKGLDEDDVNYIENENSTSKEEAAVTK</sequence>
<evidence type="ECO:0000259" key="2">
    <source>
        <dbReference type="Pfam" id="PF10592"/>
    </source>
</evidence>
<feature type="compositionally biased region" description="Acidic residues" evidence="1">
    <location>
        <begin position="577"/>
        <end position="595"/>
    </location>
</feature>
<accession>A0AAW3WAN6</accession>
<reference evidence="3" key="2">
    <citation type="journal article" date="2022" name="Nat. Biotechnol.">
        <title>Carbon-negative production of acetone and isopropanol by gas fermentation at industrial pilot scale.</title>
        <authorList>
            <person name="Liew F.E."/>
            <person name="Nogle R."/>
            <person name="Abdalla T."/>
            <person name="Rasor B.J."/>
            <person name="Canter C."/>
            <person name="Jensen R.O."/>
            <person name="Wang L."/>
            <person name="Strutz J."/>
            <person name="Chirania P."/>
            <person name="De Tissera S."/>
            <person name="Mueller A.P."/>
            <person name="Ruan Z."/>
            <person name="Gao A."/>
            <person name="Tran L."/>
            <person name="Engle N.L."/>
            <person name="Bromley J.C."/>
            <person name="Daniell J."/>
            <person name="Conrado R."/>
            <person name="Tschaplinski T.J."/>
            <person name="Giannone R.J."/>
            <person name="Hettich R.L."/>
            <person name="Karim A.S."/>
            <person name="Simpson S.D."/>
            <person name="Brown S.D."/>
            <person name="Leang C."/>
            <person name="Jewett M.C."/>
            <person name="Kopke M."/>
        </authorList>
    </citation>
    <scope>NUCLEOTIDE SEQUENCE</scope>
    <source>
        <strain evidence="3">DJ015</strain>
    </source>
</reference>
<dbReference type="AlphaFoldDB" id="A0AAW3WAN6"/>
<dbReference type="EMBL" id="JABAGV010000037">
    <property type="protein sequence ID" value="MBC2475897.1"/>
    <property type="molecule type" value="Genomic_DNA"/>
</dbReference>
<dbReference type="Pfam" id="PF10592">
    <property type="entry name" value="AIPR"/>
    <property type="match status" value="1"/>
</dbReference>